<evidence type="ECO:0000313" key="3">
    <source>
        <dbReference type="Proteomes" id="UP000018144"/>
    </source>
</evidence>
<feature type="region of interest" description="Disordered" evidence="1">
    <location>
        <begin position="174"/>
        <end position="193"/>
    </location>
</feature>
<accession>U4KYK5</accession>
<dbReference type="EMBL" id="HF935304">
    <property type="protein sequence ID" value="CCX06660.1"/>
    <property type="molecule type" value="Genomic_DNA"/>
</dbReference>
<name>U4KYK5_PYROM</name>
<evidence type="ECO:0000313" key="2">
    <source>
        <dbReference type="EMBL" id="CCX06660.1"/>
    </source>
</evidence>
<organism evidence="2 3">
    <name type="scientific">Pyronema omphalodes (strain CBS 100304)</name>
    <name type="common">Pyronema confluens</name>
    <dbReference type="NCBI Taxonomy" id="1076935"/>
    <lineage>
        <taxon>Eukaryota</taxon>
        <taxon>Fungi</taxon>
        <taxon>Dikarya</taxon>
        <taxon>Ascomycota</taxon>
        <taxon>Pezizomycotina</taxon>
        <taxon>Pezizomycetes</taxon>
        <taxon>Pezizales</taxon>
        <taxon>Pyronemataceae</taxon>
        <taxon>Pyronema</taxon>
    </lineage>
</organism>
<evidence type="ECO:0000256" key="1">
    <source>
        <dbReference type="SAM" id="MobiDB-lite"/>
    </source>
</evidence>
<proteinExistence type="predicted"/>
<sequence length="243" mass="28107">MANYFTTDPSFWLEPSTFLQNSIDPVNIDPSLSIEDEVAAHIPPQLEEPQQLVQAQAQQSFKSFYQPLNLIEQPVEQPDLQQIAQQQVQNFYQYCTQPQAPQVQYRSQTYSYRQRFDTAYQQLYRYQTLYQSQQQELQQSTNDWTDGLNGISIEGRVGNRLIEDVYAMPASASTRTQSRQQVQVNGPHHPANARYHPDVMMVSSHRILGPQYSDSRVAKPSNKVRPVSNIRKPVSRRMEALRN</sequence>
<keyword evidence="3" id="KW-1185">Reference proteome</keyword>
<protein>
    <submittedName>
        <fullName evidence="2">Uncharacterized protein</fullName>
    </submittedName>
</protein>
<dbReference type="Proteomes" id="UP000018144">
    <property type="component" value="Unassembled WGS sequence"/>
</dbReference>
<gene>
    <name evidence="2" type="ORF">PCON_06247</name>
</gene>
<dbReference type="OrthoDB" id="10390804at2759"/>
<feature type="compositionally biased region" description="Polar residues" evidence="1">
    <location>
        <begin position="174"/>
        <end position="184"/>
    </location>
</feature>
<reference evidence="2 3" key="1">
    <citation type="journal article" date="2013" name="PLoS Genet.">
        <title>The genome and development-dependent transcriptomes of Pyronema confluens: a window into fungal evolution.</title>
        <authorList>
            <person name="Traeger S."/>
            <person name="Altegoer F."/>
            <person name="Freitag M."/>
            <person name="Gabaldon T."/>
            <person name="Kempken F."/>
            <person name="Kumar A."/>
            <person name="Marcet-Houben M."/>
            <person name="Poggeler S."/>
            <person name="Stajich J.E."/>
            <person name="Nowrousian M."/>
        </authorList>
    </citation>
    <scope>NUCLEOTIDE SEQUENCE [LARGE SCALE GENOMIC DNA]</scope>
    <source>
        <strain evidence="3">CBS 100304</strain>
        <tissue evidence="2">Vegetative mycelium</tissue>
    </source>
</reference>
<dbReference type="AlphaFoldDB" id="U4KYK5"/>